<organism evidence="2 3">
    <name type="scientific">Aurantiacibacter atlanticus</name>
    <dbReference type="NCBI Taxonomy" id="1648404"/>
    <lineage>
        <taxon>Bacteria</taxon>
        <taxon>Pseudomonadati</taxon>
        <taxon>Pseudomonadota</taxon>
        <taxon>Alphaproteobacteria</taxon>
        <taxon>Sphingomonadales</taxon>
        <taxon>Erythrobacteraceae</taxon>
        <taxon>Aurantiacibacter</taxon>
    </lineage>
</organism>
<sequence>MDFAGHPYSDPLEIALRRELQTGEEVLWKARPLNRIRASGFALYVFAVPWTAFALFWTAMAFAGVSGSDSTDAGVLRFAFPLFGLPFILVGLGMMSAPFLPLLEAGKVLYAVTNRRLIKLRLGRRLVTTSVRASKLGSIKRSEGRDGVGSLKIATGASKDGDGDRQVDYFEIDAVPRVMDAESSIREMLRAFESLSVSS</sequence>
<accession>A0A161J4D6</accession>
<evidence type="ECO:0000313" key="2">
    <source>
        <dbReference type="EMBL" id="ANC50479.1"/>
    </source>
</evidence>
<dbReference type="Proteomes" id="UP000059113">
    <property type="component" value="Chromosome"/>
</dbReference>
<dbReference type="RefSeq" id="WP_048886076.1">
    <property type="nucleotide sequence ID" value="NZ_CP011310.1"/>
</dbReference>
<dbReference type="OrthoDB" id="199424at2"/>
<dbReference type="InterPro" id="IPR018247">
    <property type="entry name" value="EF_Hand_1_Ca_BS"/>
</dbReference>
<dbReference type="PROSITE" id="PS00018">
    <property type="entry name" value="EF_HAND_1"/>
    <property type="match status" value="1"/>
</dbReference>
<evidence type="ECO:0000256" key="1">
    <source>
        <dbReference type="SAM" id="Phobius"/>
    </source>
</evidence>
<gene>
    <name evidence="2" type="ORF">CP97_14793</name>
</gene>
<reference evidence="3" key="2">
    <citation type="submission" date="2015-04" db="EMBL/GenBank/DDBJ databases">
        <title>The complete genome sequence of Erythrobacter sp. s21-N3.</title>
        <authorList>
            <person name="Zhuang L."/>
            <person name="Liu Y."/>
            <person name="Shao Z."/>
        </authorList>
    </citation>
    <scope>NUCLEOTIDE SEQUENCE [LARGE SCALE GENOMIC DNA]</scope>
    <source>
        <strain evidence="3">s21-N3</strain>
    </source>
</reference>
<protein>
    <recommendedName>
        <fullName evidence="4">DUF304 domain-containing protein</fullName>
    </recommendedName>
</protein>
<keyword evidence="1" id="KW-1133">Transmembrane helix</keyword>
<keyword evidence="1" id="KW-0472">Membrane</keyword>
<dbReference type="EMBL" id="CP011310">
    <property type="protein sequence ID" value="ANC50479.1"/>
    <property type="molecule type" value="Genomic_DNA"/>
</dbReference>
<evidence type="ECO:0008006" key="4">
    <source>
        <dbReference type="Google" id="ProtNLM"/>
    </source>
</evidence>
<feature type="transmembrane region" description="Helical" evidence="1">
    <location>
        <begin position="78"/>
        <end position="100"/>
    </location>
</feature>
<reference evidence="2 3" key="1">
    <citation type="journal article" date="2015" name="Int. J. Syst. Evol. Microbiol.">
        <title>Erythrobacter atlanticus sp. nov., a bacterium from ocean sediment able to degrade polycyclic aromatic hydrocarbons.</title>
        <authorList>
            <person name="Zhuang L."/>
            <person name="Liu Y."/>
            <person name="Wang L."/>
            <person name="Wang W."/>
            <person name="Shao Z."/>
        </authorList>
    </citation>
    <scope>NUCLEOTIDE SEQUENCE [LARGE SCALE GENOMIC DNA]</scope>
    <source>
        <strain evidence="3">s21-N3</strain>
    </source>
</reference>
<name>A0A161J4D6_9SPHN</name>
<evidence type="ECO:0000313" key="3">
    <source>
        <dbReference type="Proteomes" id="UP000059113"/>
    </source>
</evidence>
<keyword evidence="1" id="KW-0812">Transmembrane</keyword>
<feature type="transmembrane region" description="Helical" evidence="1">
    <location>
        <begin position="41"/>
        <end position="66"/>
    </location>
</feature>
<keyword evidence="3" id="KW-1185">Reference proteome</keyword>
<dbReference type="AlphaFoldDB" id="A0A161J4D6"/>
<proteinExistence type="predicted"/>
<dbReference type="KEGG" id="ery:CP97_14793"/>